<keyword evidence="1" id="KW-0805">Transcription regulation</keyword>
<evidence type="ECO:0000256" key="1">
    <source>
        <dbReference type="ARBA" id="ARBA00023015"/>
    </source>
</evidence>
<dbReference type="PANTHER" id="PTHR33204:SF37">
    <property type="entry name" value="HTH-TYPE TRANSCRIPTIONAL REGULATOR YODB"/>
    <property type="match status" value="1"/>
</dbReference>
<evidence type="ECO:0000256" key="2">
    <source>
        <dbReference type="ARBA" id="ARBA00023125"/>
    </source>
</evidence>
<keyword evidence="6" id="KW-1185">Reference proteome</keyword>
<evidence type="ECO:0000259" key="4">
    <source>
        <dbReference type="PROSITE" id="PS51118"/>
    </source>
</evidence>
<name>A0ABY4W0C9_9PROT</name>
<evidence type="ECO:0000256" key="3">
    <source>
        <dbReference type="ARBA" id="ARBA00023163"/>
    </source>
</evidence>
<dbReference type="Pfam" id="PF01638">
    <property type="entry name" value="HxlR"/>
    <property type="match status" value="1"/>
</dbReference>
<dbReference type="PROSITE" id="PS51118">
    <property type="entry name" value="HTH_HXLR"/>
    <property type="match status" value="1"/>
</dbReference>
<dbReference type="RefSeq" id="WP_251933466.1">
    <property type="nucleotide sequence ID" value="NZ_CP098747.1"/>
</dbReference>
<gene>
    <name evidence="5" type="ORF">NBZ79_15570</name>
</gene>
<evidence type="ECO:0000313" key="5">
    <source>
        <dbReference type="EMBL" id="USG60585.1"/>
    </source>
</evidence>
<accession>A0ABY4W0C9</accession>
<dbReference type="InterPro" id="IPR036388">
    <property type="entry name" value="WH-like_DNA-bd_sf"/>
</dbReference>
<dbReference type="Proteomes" id="UP001056291">
    <property type="component" value="Chromosome"/>
</dbReference>
<dbReference type="InterPro" id="IPR036390">
    <property type="entry name" value="WH_DNA-bd_sf"/>
</dbReference>
<keyword evidence="2" id="KW-0238">DNA-binding</keyword>
<sequence length="138" mass="15921">MTVIQNHNQCPMDNILRQIMGPWTTYLLWVLDNEKVLRFGEIATRIPDISAKVLTDRLRKLEAFGLVHREYKPTVPPTVNYSLTKRGRELHVVLKGINEIAFRWDAEDREADDSTIEDQNAAKIAPTRLQDKFQMSGS</sequence>
<dbReference type="InterPro" id="IPR002577">
    <property type="entry name" value="HTH_HxlR"/>
</dbReference>
<dbReference type="SUPFAM" id="SSF46785">
    <property type="entry name" value="Winged helix' DNA-binding domain"/>
    <property type="match status" value="1"/>
</dbReference>
<dbReference type="PANTHER" id="PTHR33204">
    <property type="entry name" value="TRANSCRIPTIONAL REGULATOR, MARR FAMILY"/>
    <property type="match status" value="1"/>
</dbReference>
<dbReference type="Gene3D" id="1.10.10.10">
    <property type="entry name" value="Winged helix-like DNA-binding domain superfamily/Winged helix DNA-binding domain"/>
    <property type="match status" value="1"/>
</dbReference>
<proteinExistence type="predicted"/>
<reference evidence="5" key="1">
    <citation type="submission" date="2022-06" db="EMBL/GenBank/DDBJ databases">
        <title>Sneathiella actinostolidae sp. nov., isolated from a sea anemonein the Western Pacific Ocean.</title>
        <authorList>
            <person name="Wei M.J."/>
        </authorList>
    </citation>
    <scope>NUCLEOTIDE SEQUENCE</scope>
    <source>
        <strain evidence="5">PHK-P5</strain>
    </source>
</reference>
<dbReference type="EMBL" id="CP098747">
    <property type="protein sequence ID" value="USG60585.1"/>
    <property type="molecule type" value="Genomic_DNA"/>
</dbReference>
<protein>
    <submittedName>
        <fullName evidence="5">Helix-turn-helix transcriptional regulator</fullName>
    </submittedName>
</protein>
<feature type="domain" description="HTH hxlR-type" evidence="4">
    <location>
        <begin position="10"/>
        <end position="109"/>
    </location>
</feature>
<keyword evidence="3" id="KW-0804">Transcription</keyword>
<organism evidence="5 6">
    <name type="scientific">Sneathiella marina</name>
    <dbReference type="NCBI Taxonomy" id="2950108"/>
    <lineage>
        <taxon>Bacteria</taxon>
        <taxon>Pseudomonadati</taxon>
        <taxon>Pseudomonadota</taxon>
        <taxon>Alphaproteobacteria</taxon>
        <taxon>Sneathiellales</taxon>
        <taxon>Sneathiellaceae</taxon>
        <taxon>Sneathiella</taxon>
    </lineage>
</organism>
<evidence type="ECO:0000313" key="6">
    <source>
        <dbReference type="Proteomes" id="UP001056291"/>
    </source>
</evidence>